<dbReference type="SUPFAM" id="SSF81383">
    <property type="entry name" value="F-box domain"/>
    <property type="match status" value="1"/>
</dbReference>
<dbReference type="CDD" id="cd22157">
    <property type="entry name" value="F-box_AtFBW1-like"/>
    <property type="match status" value="1"/>
</dbReference>
<reference evidence="3" key="2">
    <citation type="submission" date="2015-07" db="EMBL/GenBank/DDBJ databases">
        <authorList>
            <person name="Noorani M."/>
        </authorList>
    </citation>
    <scope>NUCLEOTIDE SEQUENCE</scope>
    <source>
        <strain evidence="3">Yugu1</strain>
    </source>
</reference>
<accession>A0A368PKY4</accession>
<dbReference type="Gene3D" id="1.20.1280.50">
    <property type="match status" value="1"/>
</dbReference>
<dbReference type="InterPro" id="IPR050796">
    <property type="entry name" value="SCF_F-box_component"/>
</dbReference>
<dbReference type="PANTHER" id="PTHR31672:SF13">
    <property type="entry name" value="F-BOX PROTEIN CPR30-LIKE"/>
    <property type="match status" value="1"/>
</dbReference>
<dbReference type="SMART" id="SM00256">
    <property type="entry name" value="FBOX"/>
    <property type="match status" value="1"/>
</dbReference>
<sequence length="297" mass="33911">MDNLKTSKSRKRKASTPAEPPIPELSDEIVLNILVRLPVKTVLRCRAVCKAWLAIISDSSFTRAHLRCSASRCEQNPRFIITPHTLDHVPWEDLPTTFSNHIRFYQWQQGAPMATLMHDEDFGSQFGTVRYFAHCGWAAPRCYCDGLGLDPHMGKYKVVRAFYRSKDPHTNLGRNMGMEVFIVSGSGSGARRFWHVTKHHHRPPPRGLLHLSLADETYGITKLPASVVDPVLPNAFSLDELHGELYVTELTNYETTIIWTVPILEEDGGKGRRARTWKNLFFFNIHRYTESLVRISV</sequence>
<dbReference type="InterPro" id="IPR001810">
    <property type="entry name" value="F-box_dom"/>
</dbReference>
<evidence type="ECO:0000256" key="1">
    <source>
        <dbReference type="SAM" id="MobiDB-lite"/>
    </source>
</evidence>
<dbReference type="EMBL" id="CM003528">
    <property type="protein sequence ID" value="RCV05680.1"/>
    <property type="molecule type" value="Genomic_DNA"/>
</dbReference>
<protein>
    <recommendedName>
        <fullName evidence="2">F-box domain-containing protein</fullName>
    </recommendedName>
</protein>
<feature type="domain" description="F-box" evidence="2">
    <location>
        <begin position="25"/>
        <end position="65"/>
    </location>
</feature>
<dbReference type="InterPro" id="IPR036047">
    <property type="entry name" value="F-box-like_dom_sf"/>
</dbReference>
<dbReference type="OrthoDB" id="691505at2759"/>
<dbReference type="PANTHER" id="PTHR31672">
    <property type="entry name" value="BNACNNG10540D PROTEIN"/>
    <property type="match status" value="1"/>
</dbReference>
<organism evidence="3">
    <name type="scientific">Setaria italica</name>
    <name type="common">Foxtail millet</name>
    <name type="synonym">Panicum italicum</name>
    <dbReference type="NCBI Taxonomy" id="4555"/>
    <lineage>
        <taxon>Eukaryota</taxon>
        <taxon>Viridiplantae</taxon>
        <taxon>Streptophyta</taxon>
        <taxon>Embryophyta</taxon>
        <taxon>Tracheophyta</taxon>
        <taxon>Spermatophyta</taxon>
        <taxon>Magnoliopsida</taxon>
        <taxon>Liliopsida</taxon>
        <taxon>Poales</taxon>
        <taxon>Poaceae</taxon>
        <taxon>PACMAD clade</taxon>
        <taxon>Panicoideae</taxon>
        <taxon>Panicodae</taxon>
        <taxon>Paniceae</taxon>
        <taxon>Cenchrinae</taxon>
        <taxon>Setaria</taxon>
    </lineage>
</organism>
<feature type="region of interest" description="Disordered" evidence="1">
    <location>
        <begin position="1"/>
        <end position="21"/>
    </location>
</feature>
<evidence type="ECO:0000313" key="3">
    <source>
        <dbReference type="EMBL" id="RCV05680.1"/>
    </source>
</evidence>
<gene>
    <name evidence="3" type="ORF">SETIT_1G102600v2</name>
</gene>
<dbReference type="AlphaFoldDB" id="A0A368PKY4"/>
<proteinExistence type="predicted"/>
<evidence type="ECO:0000259" key="2">
    <source>
        <dbReference type="SMART" id="SM00256"/>
    </source>
</evidence>
<reference evidence="3" key="1">
    <citation type="journal article" date="2012" name="Nat. Biotechnol.">
        <title>Reference genome sequence of the model plant Setaria.</title>
        <authorList>
            <person name="Bennetzen J.L."/>
            <person name="Schmutz J."/>
            <person name="Wang H."/>
            <person name="Percifield R."/>
            <person name="Hawkins J."/>
            <person name="Pontaroli A.C."/>
            <person name="Estep M."/>
            <person name="Feng L."/>
            <person name="Vaughn J.N."/>
            <person name="Grimwood J."/>
            <person name="Jenkins J."/>
            <person name="Barry K."/>
            <person name="Lindquist E."/>
            <person name="Hellsten U."/>
            <person name="Deshpande S."/>
            <person name="Wang X."/>
            <person name="Wu X."/>
            <person name="Mitros T."/>
            <person name="Triplett J."/>
            <person name="Yang X."/>
            <person name="Ye C.Y."/>
            <person name="Mauro-Herrera M."/>
            <person name="Wang L."/>
            <person name="Li P."/>
            <person name="Sharma M."/>
            <person name="Sharma R."/>
            <person name="Ronald P.C."/>
            <person name="Panaud O."/>
            <person name="Kellogg E.A."/>
            <person name="Brutnell T.P."/>
            <person name="Doust A.N."/>
            <person name="Tuskan G.A."/>
            <person name="Rokhsar D."/>
            <person name="Devos K.M."/>
        </authorList>
    </citation>
    <scope>NUCLEOTIDE SEQUENCE [LARGE SCALE GENOMIC DNA]</scope>
    <source>
        <strain evidence="3">Yugu1</strain>
    </source>
</reference>
<dbReference type="Pfam" id="PF00646">
    <property type="entry name" value="F-box"/>
    <property type="match status" value="1"/>
</dbReference>
<name>A0A368PKY4_SETIT</name>